<organism evidence="5 6">
    <name type="scientific">Rotaria socialis</name>
    <dbReference type="NCBI Taxonomy" id="392032"/>
    <lineage>
        <taxon>Eukaryota</taxon>
        <taxon>Metazoa</taxon>
        <taxon>Spiralia</taxon>
        <taxon>Gnathifera</taxon>
        <taxon>Rotifera</taxon>
        <taxon>Eurotatoria</taxon>
        <taxon>Bdelloidea</taxon>
        <taxon>Philodinida</taxon>
        <taxon>Philodinidae</taxon>
        <taxon>Rotaria</taxon>
    </lineage>
</organism>
<dbReference type="AlphaFoldDB" id="A0A822ATY6"/>
<dbReference type="InterPro" id="IPR036961">
    <property type="entry name" value="Kinesin_motor_dom_sf"/>
</dbReference>
<reference evidence="5" key="1">
    <citation type="submission" date="2021-02" db="EMBL/GenBank/DDBJ databases">
        <authorList>
            <person name="Nowell W R."/>
        </authorList>
    </citation>
    <scope>NUCLEOTIDE SEQUENCE</scope>
</reference>
<proteinExistence type="inferred from homology"/>
<dbReference type="PROSITE" id="PS50067">
    <property type="entry name" value="KINESIN_MOTOR_2"/>
    <property type="match status" value="1"/>
</dbReference>
<keyword evidence="1" id="KW-0547">Nucleotide-binding</keyword>
<evidence type="ECO:0000256" key="1">
    <source>
        <dbReference type="ARBA" id="ARBA00022741"/>
    </source>
</evidence>
<comment type="caution">
    <text evidence="5">The sequence shown here is derived from an EMBL/GenBank/DDBJ whole genome shotgun (WGS) entry which is preliminary data.</text>
</comment>
<feature type="domain" description="Kinesin motor" evidence="4">
    <location>
        <begin position="8"/>
        <end position="80"/>
    </location>
</feature>
<dbReference type="Gene3D" id="3.40.850.10">
    <property type="entry name" value="Kinesin motor domain"/>
    <property type="match status" value="1"/>
</dbReference>
<evidence type="ECO:0000313" key="5">
    <source>
        <dbReference type="EMBL" id="CAF5006289.1"/>
    </source>
</evidence>
<dbReference type="InterPro" id="IPR001752">
    <property type="entry name" value="Kinesin_motor_dom"/>
</dbReference>
<keyword evidence="2" id="KW-0067">ATP-binding</keyword>
<dbReference type="GO" id="GO:0003777">
    <property type="term" value="F:microtubule motor activity"/>
    <property type="evidence" value="ECO:0007669"/>
    <property type="project" value="InterPro"/>
</dbReference>
<comment type="similarity">
    <text evidence="3">Belongs to the TRAFAC class myosin-kinesin ATPase superfamily. Kinesin family.</text>
</comment>
<dbReference type="GO" id="GO:0008017">
    <property type="term" value="F:microtubule binding"/>
    <property type="evidence" value="ECO:0007669"/>
    <property type="project" value="InterPro"/>
</dbReference>
<dbReference type="InterPro" id="IPR027417">
    <property type="entry name" value="P-loop_NTPase"/>
</dbReference>
<evidence type="ECO:0000256" key="3">
    <source>
        <dbReference type="PROSITE-ProRule" id="PRU00283"/>
    </source>
</evidence>
<evidence type="ECO:0000259" key="4">
    <source>
        <dbReference type="PROSITE" id="PS50067"/>
    </source>
</evidence>
<name>A0A822ATY6_9BILA</name>
<gene>
    <name evidence="5" type="ORF">QYT958_LOCUS38646</name>
</gene>
<dbReference type="EMBL" id="CAJOBR010034250">
    <property type="protein sequence ID" value="CAF5006289.1"/>
    <property type="molecule type" value="Genomic_DNA"/>
</dbReference>
<dbReference type="GO" id="GO:0005524">
    <property type="term" value="F:ATP binding"/>
    <property type="evidence" value="ECO:0007669"/>
    <property type="project" value="UniProtKB-KW"/>
</dbReference>
<sequence>MPPRTSNKVKVYIRSRPTNNFASDMIGIGRDNRTITIHRTPSASVVDNKINDWAFHFDGLFNNVGQEVIFDSVAKDVVDR</sequence>
<dbReference type="GO" id="GO:0007018">
    <property type="term" value="P:microtubule-based movement"/>
    <property type="evidence" value="ECO:0007669"/>
    <property type="project" value="InterPro"/>
</dbReference>
<comment type="caution">
    <text evidence="3">Lacks conserved residue(s) required for the propagation of feature annotation.</text>
</comment>
<accession>A0A822ATY6</accession>
<protein>
    <recommendedName>
        <fullName evidence="4">Kinesin motor domain-containing protein</fullName>
    </recommendedName>
</protein>
<evidence type="ECO:0000256" key="2">
    <source>
        <dbReference type="ARBA" id="ARBA00022840"/>
    </source>
</evidence>
<evidence type="ECO:0000313" key="6">
    <source>
        <dbReference type="Proteomes" id="UP000663848"/>
    </source>
</evidence>
<dbReference type="Proteomes" id="UP000663848">
    <property type="component" value="Unassembled WGS sequence"/>
</dbReference>
<feature type="non-terminal residue" evidence="5">
    <location>
        <position position="80"/>
    </location>
</feature>
<dbReference type="SUPFAM" id="SSF52540">
    <property type="entry name" value="P-loop containing nucleoside triphosphate hydrolases"/>
    <property type="match status" value="1"/>
</dbReference>